<comment type="similarity">
    <text evidence="1">Belongs to the FtsK/SpoIIIE/SftA family.</text>
</comment>
<evidence type="ECO:0000259" key="5">
    <source>
        <dbReference type="PROSITE" id="PS50901"/>
    </source>
</evidence>
<dbReference type="EMBL" id="BART01020931">
    <property type="protein sequence ID" value="GAG94055.1"/>
    <property type="molecule type" value="Genomic_DNA"/>
</dbReference>
<keyword evidence="4" id="KW-0238">DNA-binding</keyword>
<evidence type="ECO:0000313" key="6">
    <source>
        <dbReference type="EMBL" id="GAG94055.1"/>
    </source>
</evidence>
<keyword evidence="3" id="KW-0067">ATP-binding</keyword>
<name>X1BGC5_9ZZZZ</name>
<organism evidence="6">
    <name type="scientific">marine sediment metagenome</name>
    <dbReference type="NCBI Taxonomy" id="412755"/>
    <lineage>
        <taxon>unclassified sequences</taxon>
        <taxon>metagenomes</taxon>
        <taxon>ecological metagenomes</taxon>
    </lineage>
</organism>
<gene>
    <name evidence="6" type="ORF">S01H4_38762</name>
</gene>
<feature type="domain" description="FtsK" evidence="5">
    <location>
        <begin position="148"/>
        <end position="221"/>
    </location>
</feature>
<evidence type="ECO:0000256" key="3">
    <source>
        <dbReference type="ARBA" id="ARBA00022840"/>
    </source>
</evidence>
<dbReference type="GO" id="GO:0003677">
    <property type="term" value="F:DNA binding"/>
    <property type="evidence" value="ECO:0007669"/>
    <property type="project" value="UniProtKB-KW"/>
</dbReference>
<proteinExistence type="inferred from homology"/>
<keyword evidence="2" id="KW-0547">Nucleotide-binding</keyword>
<accession>X1BGC5</accession>
<dbReference type="InterPro" id="IPR041027">
    <property type="entry name" value="FtsK_alpha"/>
</dbReference>
<evidence type="ECO:0000256" key="4">
    <source>
        <dbReference type="ARBA" id="ARBA00023125"/>
    </source>
</evidence>
<dbReference type="GO" id="GO:0005524">
    <property type="term" value="F:ATP binding"/>
    <property type="evidence" value="ECO:0007669"/>
    <property type="project" value="UniProtKB-KW"/>
</dbReference>
<dbReference type="PANTHER" id="PTHR22683">
    <property type="entry name" value="SPORULATION PROTEIN RELATED"/>
    <property type="match status" value="1"/>
</dbReference>
<dbReference type="Gene3D" id="3.40.50.300">
    <property type="entry name" value="P-loop containing nucleotide triphosphate hydrolases"/>
    <property type="match status" value="1"/>
</dbReference>
<evidence type="ECO:0000256" key="2">
    <source>
        <dbReference type="ARBA" id="ARBA00022741"/>
    </source>
</evidence>
<dbReference type="InterPro" id="IPR027417">
    <property type="entry name" value="P-loop_NTPase"/>
</dbReference>
<comment type="caution">
    <text evidence="6">The sequence shown here is derived from an EMBL/GenBank/DDBJ whole genome shotgun (WGS) entry which is preliminary data.</text>
</comment>
<feature type="non-terminal residue" evidence="6">
    <location>
        <position position="221"/>
    </location>
</feature>
<dbReference type="InterPro" id="IPR050206">
    <property type="entry name" value="FtsK/SpoIIIE/SftA"/>
</dbReference>
<dbReference type="SUPFAM" id="SSF52540">
    <property type="entry name" value="P-loop containing nucleoside triphosphate hydrolases"/>
    <property type="match status" value="1"/>
</dbReference>
<dbReference type="InterPro" id="IPR002543">
    <property type="entry name" value="FtsK_dom"/>
</dbReference>
<sequence>MKKVTKKIPEEEKAYTMPDLSLLVKPKAEEAKEDLKAKGTLLEETLSEFGISAKVVGALQGPVITRFEVQPAKGVTVSSITSRSNDIALKLAAPSIRIEAPIPGKAALGIEVPNKRPSFVYLSEILSTREFYESPSKLTLSLGKDIAGRPVIADLTTMPHLLIAGTTGSGKSVCINCIINSVLFQATPDEVKFLLIDPKRVELKTYNDIPHLITPVITDPK</sequence>
<dbReference type="Gene3D" id="3.30.980.40">
    <property type="match status" value="1"/>
</dbReference>
<dbReference type="Pfam" id="PF01580">
    <property type="entry name" value="FtsK_SpoIIIE"/>
    <property type="match status" value="1"/>
</dbReference>
<evidence type="ECO:0000256" key="1">
    <source>
        <dbReference type="ARBA" id="ARBA00006474"/>
    </source>
</evidence>
<reference evidence="6" key="1">
    <citation type="journal article" date="2014" name="Front. Microbiol.">
        <title>High frequency of phylogenetically diverse reductive dehalogenase-homologous genes in deep subseafloor sedimentary metagenomes.</title>
        <authorList>
            <person name="Kawai M."/>
            <person name="Futagami T."/>
            <person name="Toyoda A."/>
            <person name="Takaki Y."/>
            <person name="Nishi S."/>
            <person name="Hori S."/>
            <person name="Arai W."/>
            <person name="Tsubouchi T."/>
            <person name="Morono Y."/>
            <person name="Uchiyama I."/>
            <person name="Ito T."/>
            <person name="Fujiyama A."/>
            <person name="Inagaki F."/>
            <person name="Takami H."/>
        </authorList>
    </citation>
    <scope>NUCLEOTIDE SEQUENCE</scope>
    <source>
        <strain evidence="6">Expedition CK06-06</strain>
    </source>
</reference>
<dbReference type="PROSITE" id="PS50901">
    <property type="entry name" value="FTSK"/>
    <property type="match status" value="1"/>
</dbReference>
<protein>
    <recommendedName>
        <fullName evidence="5">FtsK domain-containing protein</fullName>
    </recommendedName>
</protein>
<dbReference type="Pfam" id="PF17854">
    <property type="entry name" value="FtsK_alpha"/>
    <property type="match status" value="1"/>
</dbReference>
<dbReference type="PANTHER" id="PTHR22683:SF41">
    <property type="entry name" value="DNA TRANSLOCASE FTSK"/>
    <property type="match status" value="1"/>
</dbReference>
<dbReference type="AlphaFoldDB" id="X1BGC5"/>